<evidence type="ECO:0000313" key="2">
    <source>
        <dbReference type="EMBL" id="GFQ84585.1"/>
    </source>
</evidence>
<dbReference type="SUPFAM" id="SSF49599">
    <property type="entry name" value="TRAF domain-like"/>
    <property type="match status" value="1"/>
</dbReference>
<keyword evidence="2" id="KW-0675">Receptor</keyword>
<accession>A0A8X6IX24</accession>
<proteinExistence type="predicted"/>
<organism evidence="2 3">
    <name type="scientific">Trichonephila clavata</name>
    <name type="common">Joro spider</name>
    <name type="synonym">Nephila clavata</name>
    <dbReference type="NCBI Taxonomy" id="2740835"/>
    <lineage>
        <taxon>Eukaryota</taxon>
        <taxon>Metazoa</taxon>
        <taxon>Ecdysozoa</taxon>
        <taxon>Arthropoda</taxon>
        <taxon>Chelicerata</taxon>
        <taxon>Arachnida</taxon>
        <taxon>Araneae</taxon>
        <taxon>Araneomorphae</taxon>
        <taxon>Entelegynae</taxon>
        <taxon>Araneoidea</taxon>
        <taxon>Nephilidae</taxon>
        <taxon>Trichonephila</taxon>
    </lineage>
</organism>
<dbReference type="OrthoDB" id="6408195at2759"/>
<evidence type="ECO:0000259" key="1">
    <source>
        <dbReference type="Pfam" id="PF21355"/>
    </source>
</evidence>
<keyword evidence="3" id="KW-1185">Reference proteome</keyword>
<dbReference type="Pfam" id="PF21355">
    <property type="entry name" value="TRAF-mep_MATH"/>
    <property type="match status" value="1"/>
</dbReference>
<reference evidence="2" key="1">
    <citation type="submission" date="2020-07" db="EMBL/GenBank/DDBJ databases">
        <title>Multicomponent nature underlies the extraordinary mechanical properties of spider dragline silk.</title>
        <authorList>
            <person name="Kono N."/>
            <person name="Nakamura H."/>
            <person name="Mori M."/>
            <person name="Yoshida Y."/>
            <person name="Ohtoshi R."/>
            <person name="Malay A.D."/>
            <person name="Moran D.A.P."/>
            <person name="Tomita M."/>
            <person name="Numata K."/>
            <person name="Arakawa K."/>
        </authorList>
    </citation>
    <scope>NUCLEOTIDE SEQUENCE</scope>
</reference>
<dbReference type="Gene3D" id="2.60.210.10">
    <property type="entry name" value="Apoptosis, Tumor Necrosis Factor Receptor Associated Protein 2, Chain A"/>
    <property type="match status" value="1"/>
</dbReference>
<evidence type="ECO:0000313" key="3">
    <source>
        <dbReference type="Proteomes" id="UP000887116"/>
    </source>
</evidence>
<dbReference type="InterPro" id="IPR008974">
    <property type="entry name" value="TRAF-like"/>
</dbReference>
<comment type="caution">
    <text evidence="2">The sequence shown here is derived from an EMBL/GenBank/DDBJ whole genome shotgun (WGS) entry which is preliminary data.</text>
</comment>
<dbReference type="InterPro" id="IPR049342">
    <property type="entry name" value="TRAF1-6_MATH_dom"/>
</dbReference>
<feature type="domain" description="TRAF1-6 MATH" evidence="1">
    <location>
        <begin position="18"/>
        <end position="113"/>
    </location>
</feature>
<gene>
    <name evidence="2" type="primary">NCL1_22843</name>
    <name evidence="2" type="ORF">TNCT_182391</name>
</gene>
<sequence length="121" mass="13637">MRLALSLNRRSDHRNSVSEEEQIVGLYWTLHAGLHDHVLSWPFSSTVTLSLIEGRGGHASLQKVIDPHRSKCPREAFERPSHPHNEHSCGFAAVVNLAKLLSTYVHNDVLHIKVSITLPYD</sequence>
<dbReference type="EMBL" id="BMAO01032787">
    <property type="protein sequence ID" value="GFQ84585.1"/>
    <property type="molecule type" value="Genomic_DNA"/>
</dbReference>
<protein>
    <submittedName>
        <fullName evidence="2">TNF receptor-associated factor 5</fullName>
    </submittedName>
</protein>
<dbReference type="AlphaFoldDB" id="A0A8X6IX24"/>
<name>A0A8X6IX24_TRICU</name>
<dbReference type="Proteomes" id="UP000887116">
    <property type="component" value="Unassembled WGS sequence"/>
</dbReference>